<dbReference type="Proteomes" id="UP001420932">
    <property type="component" value="Unassembled WGS sequence"/>
</dbReference>
<name>A0AAP0P927_9MAGN</name>
<protein>
    <submittedName>
        <fullName evidence="2">Uncharacterized protein</fullName>
    </submittedName>
</protein>
<keyword evidence="1" id="KW-0812">Transmembrane</keyword>
<dbReference type="AlphaFoldDB" id="A0AAP0P927"/>
<dbReference type="Gene3D" id="3.30.200.20">
    <property type="entry name" value="Phosphorylase Kinase, domain 1"/>
    <property type="match status" value="1"/>
</dbReference>
<feature type="transmembrane region" description="Helical" evidence="1">
    <location>
        <begin position="36"/>
        <end position="56"/>
    </location>
</feature>
<proteinExistence type="predicted"/>
<comment type="caution">
    <text evidence="2">The sequence shown here is derived from an EMBL/GenBank/DDBJ whole genome shotgun (WGS) entry which is preliminary data.</text>
</comment>
<keyword evidence="1" id="KW-0472">Membrane</keyword>
<feature type="transmembrane region" description="Helical" evidence="1">
    <location>
        <begin position="6"/>
        <end position="24"/>
    </location>
</feature>
<keyword evidence="3" id="KW-1185">Reference proteome</keyword>
<evidence type="ECO:0000256" key="1">
    <source>
        <dbReference type="SAM" id="Phobius"/>
    </source>
</evidence>
<evidence type="ECO:0000313" key="2">
    <source>
        <dbReference type="EMBL" id="KAK9135397.1"/>
    </source>
</evidence>
<evidence type="ECO:0000313" key="3">
    <source>
        <dbReference type="Proteomes" id="UP001420932"/>
    </source>
</evidence>
<gene>
    <name evidence="2" type="ORF">Syun_014727</name>
</gene>
<organism evidence="2 3">
    <name type="scientific">Stephania yunnanensis</name>
    <dbReference type="NCBI Taxonomy" id="152371"/>
    <lineage>
        <taxon>Eukaryota</taxon>
        <taxon>Viridiplantae</taxon>
        <taxon>Streptophyta</taxon>
        <taxon>Embryophyta</taxon>
        <taxon>Tracheophyta</taxon>
        <taxon>Spermatophyta</taxon>
        <taxon>Magnoliopsida</taxon>
        <taxon>Ranunculales</taxon>
        <taxon>Menispermaceae</taxon>
        <taxon>Menispermoideae</taxon>
        <taxon>Cissampelideae</taxon>
        <taxon>Stephania</taxon>
    </lineage>
</organism>
<keyword evidence="1" id="KW-1133">Transmembrane helix</keyword>
<accession>A0AAP0P927</accession>
<sequence length="198" mass="22240">MIIDLLKSICCTLVIIALGITWMISLKRWSHRRSLMMLTIASSYLGGFGCVFKGWIEENGTVAVKPGMGLTVAVKTLNHDGLQGHKEWLHQKRRQELTHTTSDHPLDDKAVYYKVAGDCPIGCVYSLRSFWRKKRIYVDPNASTSRMTRNNLTSILRGDPSPLGWHVHWLKHGLDTWTSLANALAWQVCTFTGGTGLS</sequence>
<dbReference type="EMBL" id="JBBNAF010000006">
    <property type="protein sequence ID" value="KAK9135397.1"/>
    <property type="molecule type" value="Genomic_DNA"/>
</dbReference>
<reference evidence="2 3" key="1">
    <citation type="submission" date="2024-01" db="EMBL/GenBank/DDBJ databases">
        <title>Genome assemblies of Stephania.</title>
        <authorList>
            <person name="Yang L."/>
        </authorList>
    </citation>
    <scope>NUCLEOTIDE SEQUENCE [LARGE SCALE GENOMIC DNA]</scope>
    <source>
        <strain evidence="2">YNDBR</strain>
        <tissue evidence="2">Leaf</tissue>
    </source>
</reference>